<gene>
    <name evidence="2" type="ORF">ESP70_003055</name>
</gene>
<dbReference type="RefSeq" id="WP_149687885.1">
    <property type="nucleotide sequence ID" value="NZ_SDPQ02000001.1"/>
</dbReference>
<dbReference type="InterPro" id="IPR018960">
    <property type="entry name" value="DUF1990"/>
</dbReference>
<dbReference type="Pfam" id="PF09348">
    <property type="entry name" value="DUF1990"/>
    <property type="match status" value="1"/>
</dbReference>
<evidence type="ECO:0000313" key="3">
    <source>
        <dbReference type="Proteomes" id="UP000380867"/>
    </source>
</evidence>
<evidence type="ECO:0000259" key="1">
    <source>
        <dbReference type="Pfam" id="PF09348"/>
    </source>
</evidence>
<name>A0A5M4FHT2_9ACTN</name>
<dbReference type="PANTHER" id="PTHR34202:SF1">
    <property type="entry name" value="UPF0548 PROTEIN"/>
    <property type="match status" value="1"/>
</dbReference>
<dbReference type="OrthoDB" id="120660at2"/>
<dbReference type="PIRSF" id="PIRSF010260">
    <property type="entry name" value="UCP010260"/>
    <property type="match status" value="1"/>
</dbReference>
<dbReference type="EMBL" id="SDPQ02000001">
    <property type="protein sequence ID" value="KAA1399754.1"/>
    <property type="molecule type" value="Genomic_DNA"/>
</dbReference>
<sequence length="159" mass="17546">MADLTYSEVGATARELLPDGYHHVRATRSLGVVDLDAVAEILFSWKVQERAGVRRIAGPDRVGPGVDVTFRSMLQTIPCRVVEVVDEPDRRGFAYGTLPGHPETGEERFLAQRDPKTGEVTATITAFSNPATWVTRLGGPVARLVQRLMTRRYLDAMVP</sequence>
<feature type="domain" description="DUF1990" evidence="1">
    <location>
        <begin position="5"/>
        <end position="155"/>
    </location>
</feature>
<reference evidence="2" key="1">
    <citation type="submission" date="2019-09" db="EMBL/GenBank/DDBJ databases">
        <authorList>
            <person name="Li J."/>
        </authorList>
    </citation>
    <scope>NUCLEOTIDE SEQUENCE [LARGE SCALE GENOMIC DNA]</scope>
    <source>
        <strain evidence="2">JCM 14732</strain>
    </source>
</reference>
<dbReference type="AlphaFoldDB" id="A0A5M4FHT2"/>
<accession>A0A5M4FHT2</accession>
<dbReference type="InterPro" id="IPR014457">
    <property type="entry name" value="UCP010260"/>
</dbReference>
<protein>
    <submittedName>
        <fullName evidence="2">DUF1990 domain-containing protein</fullName>
    </submittedName>
</protein>
<keyword evidence="3" id="KW-1185">Reference proteome</keyword>
<evidence type="ECO:0000313" key="2">
    <source>
        <dbReference type="EMBL" id="KAA1399754.1"/>
    </source>
</evidence>
<comment type="caution">
    <text evidence="2">The sequence shown here is derived from an EMBL/GenBank/DDBJ whole genome shotgun (WGS) entry which is preliminary data.</text>
</comment>
<organism evidence="2 3">
    <name type="scientific">Aeromicrobium ginsengisoli</name>
    <dbReference type="NCBI Taxonomy" id="363867"/>
    <lineage>
        <taxon>Bacteria</taxon>
        <taxon>Bacillati</taxon>
        <taxon>Actinomycetota</taxon>
        <taxon>Actinomycetes</taxon>
        <taxon>Propionibacteriales</taxon>
        <taxon>Nocardioidaceae</taxon>
        <taxon>Aeromicrobium</taxon>
    </lineage>
</organism>
<dbReference type="Proteomes" id="UP000380867">
    <property type="component" value="Unassembled WGS sequence"/>
</dbReference>
<proteinExistence type="predicted"/>
<dbReference type="PANTHER" id="PTHR34202">
    <property type="entry name" value="UPF0548 PROTEIN"/>
    <property type="match status" value="1"/>
</dbReference>